<dbReference type="Gene3D" id="1.10.10.10">
    <property type="entry name" value="Winged helix-like DNA-binding domain superfamily/Winged helix DNA-binding domain"/>
    <property type="match status" value="1"/>
</dbReference>
<dbReference type="InterPro" id="IPR007832">
    <property type="entry name" value="RNA_pol_Rpc34"/>
</dbReference>
<keyword evidence="3 6" id="KW-0240">DNA-directed RNA polymerase</keyword>
<evidence type="ECO:0000313" key="9">
    <source>
        <dbReference type="Proteomes" id="UP001630127"/>
    </source>
</evidence>
<dbReference type="Pfam" id="PF05158">
    <property type="entry name" value="RNA_pol_Rpc34"/>
    <property type="match status" value="1"/>
</dbReference>
<dbReference type="PIRSF" id="PIRSF028763">
    <property type="entry name" value="RNA_pol_Rpc34"/>
    <property type="match status" value="1"/>
</dbReference>
<evidence type="ECO:0000256" key="4">
    <source>
        <dbReference type="ARBA" id="ARBA00023163"/>
    </source>
</evidence>
<dbReference type="InterPro" id="IPR036388">
    <property type="entry name" value="WH-like_DNA-bd_sf"/>
</dbReference>
<evidence type="ECO:0000256" key="2">
    <source>
        <dbReference type="ARBA" id="ARBA00011038"/>
    </source>
</evidence>
<dbReference type="SUPFAM" id="SSF46785">
    <property type="entry name" value="Winged helix' DNA-binding domain"/>
    <property type="match status" value="1"/>
</dbReference>
<comment type="caution">
    <text evidence="8">The sequence shown here is derived from an EMBL/GenBank/DDBJ whole genome shotgun (WGS) entry which is preliminary data.</text>
</comment>
<dbReference type="Proteomes" id="UP001630127">
    <property type="component" value="Unassembled WGS sequence"/>
</dbReference>
<dbReference type="EMBL" id="JBJUIK010000002">
    <property type="protein sequence ID" value="KAL3534144.1"/>
    <property type="molecule type" value="Genomic_DNA"/>
</dbReference>
<sequence length="241" mass="26872">MSRSISTSALKRKRPESNSLNDSLVDADRAVFNVIKSKEDMGIWTRDIKWETSLPENVVNKSLKSLLNKKLIKEVVNIKNKGRKHYMAAEFEPSKEVTGGAWYVEGNLDKELINVLKGLCLKIINSQKVVTVDGVYDFLKKHKVTTFDCTKQQIAEILNSMVLDNEIIEVKSTGLGEYHSFPIGTICYRIASGAGLGKGLKIGAMASIPCGMCPRISQCTPDGIISPSTCMYYKKWLDIEF</sequence>
<dbReference type="GO" id="GO:0005654">
    <property type="term" value="C:nucleoplasm"/>
    <property type="evidence" value="ECO:0007669"/>
    <property type="project" value="UniProtKB-ARBA"/>
</dbReference>
<feature type="region of interest" description="Disordered" evidence="7">
    <location>
        <begin position="1"/>
        <end position="20"/>
    </location>
</feature>
<dbReference type="InterPro" id="IPR016049">
    <property type="entry name" value="RNA_pol_Rpc34-like"/>
</dbReference>
<dbReference type="GO" id="GO:0006383">
    <property type="term" value="P:transcription by RNA polymerase III"/>
    <property type="evidence" value="ECO:0007669"/>
    <property type="project" value="UniProtKB-UniRule"/>
</dbReference>
<evidence type="ECO:0000256" key="6">
    <source>
        <dbReference type="PIRNR" id="PIRNR028763"/>
    </source>
</evidence>
<keyword evidence="5 6" id="KW-0539">Nucleus</keyword>
<keyword evidence="4 6" id="KW-0804">Transcription</keyword>
<keyword evidence="9" id="KW-1185">Reference proteome</keyword>
<dbReference type="AlphaFoldDB" id="A0ABD3ASK8"/>
<organism evidence="8 9">
    <name type="scientific">Cinchona calisaya</name>
    <dbReference type="NCBI Taxonomy" id="153742"/>
    <lineage>
        <taxon>Eukaryota</taxon>
        <taxon>Viridiplantae</taxon>
        <taxon>Streptophyta</taxon>
        <taxon>Embryophyta</taxon>
        <taxon>Tracheophyta</taxon>
        <taxon>Spermatophyta</taxon>
        <taxon>Magnoliopsida</taxon>
        <taxon>eudicotyledons</taxon>
        <taxon>Gunneridae</taxon>
        <taxon>Pentapetalae</taxon>
        <taxon>asterids</taxon>
        <taxon>lamiids</taxon>
        <taxon>Gentianales</taxon>
        <taxon>Rubiaceae</taxon>
        <taxon>Cinchonoideae</taxon>
        <taxon>Cinchoneae</taxon>
        <taxon>Cinchona</taxon>
    </lineage>
</organism>
<comment type="subcellular location">
    <subcellularLocation>
        <location evidence="1 6">Nucleus</location>
    </subcellularLocation>
</comment>
<evidence type="ECO:0000256" key="5">
    <source>
        <dbReference type="ARBA" id="ARBA00023242"/>
    </source>
</evidence>
<evidence type="ECO:0000313" key="8">
    <source>
        <dbReference type="EMBL" id="KAL3534144.1"/>
    </source>
</evidence>
<dbReference type="InterPro" id="IPR036390">
    <property type="entry name" value="WH_DNA-bd_sf"/>
</dbReference>
<evidence type="ECO:0000256" key="1">
    <source>
        <dbReference type="ARBA" id="ARBA00004123"/>
    </source>
</evidence>
<accession>A0ABD3ASK8</accession>
<gene>
    <name evidence="8" type="ORF">ACH5RR_002605</name>
</gene>
<reference evidence="8 9" key="1">
    <citation type="submission" date="2024-11" db="EMBL/GenBank/DDBJ databases">
        <title>A near-complete genome assembly of Cinchona calisaya.</title>
        <authorList>
            <person name="Lian D.C."/>
            <person name="Zhao X.W."/>
            <person name="Wei L."/>
        </authorList>
    </citation>
    <scope>NUCLEOTIDE SEQUENCE [LARGE SCALE GENOMIC DNA]</scope>
    <source>
        <tissue evidence="8">Nenye</tissue>
    </source>
</reference>
<proteinExistence type="inferred from homology"/>
<evidence type="ECO:0000256" key="7">
    <source>
        <dbReference type="SAM" id="MobiDB-lite"/>
    </source>
</evidence>
<name>A0ABD3ASK8_9GENT</name>
<dbReference type="GO" id="GO:0005737">
    <property type="term" value="C:cytoplasm"/>
    <property type="evidence" value="ECO:0007669"/>
    <property type="project" value="UniProtKB-ARBA"/>
</dbReference>
<dbReference type="PANTHER" id="PTHR12780">
    <property type="entry name" value="RNA POLYMERASE III DNA DIRECTED , 39KD SUBUNIT-RELATED"/>
    <property type="match status" value="1"/>
</dbReference>
<protein>
    <recommendedName>
        <fullName evidence="6">DNA-directed RNA polymerase III subunit RPC6</fullName>
        <shortName evidence="6">RNA polymerase III subunit C6</shortName>
    </recommendedName>
</protein>
<evidence type="ECO:0000256" key="3">
    <source>
        <dbReference type="ARBA" id="ARBA00022478"/>
    </source>
</evidence>
<comment type="similarity">
    <text evidence="2 6">Belongs to the eukaryotic RPC34/RPC39 RNA polymerase subunit family.</text>
</comment>
<dbReference type="FunFam" id="1.10.10.10:FF:000116">
    <property type="entry name" value="DNA-directed RNA polymerase III subunit RPC6"/>
    <property type="match status" value="1"/>
</dbReference>
<dbReference type="GO" id="GO:0005666">
    <property type="term" value="C:RNA polymerase III complex"/>
    <property type="evidence" value="ECO:0007669"/>
    <property type="project" value="UniProtKB-UniRule"/>
</dbReference>
<comment type="function">
    <text evidence="6">DNA-dependent RNA polymerase catalyzes the transcription of DNA into RNA using the four ribonucleoside triphosphates as substrates. Specific peripheric component of RNA polymerase III which synthesizes small RNAs, such as 5S rRNA and tRNAs.</text>
</comment>